<dbReference type="SMART" id="SM00869">
    <property type="entry name" value="Autotransporter"/>
    <property type="match status" value="1"/>
</dbReference>
<dbReference type="SUPFAM" id="SSF103515">
    <property type="entry name" value="Autotransporter"/>
    <property type="match status" value="1"/>
</dbReference>
<dbReference type="EC" id="3.1.1.1" evidence="2"/>
<dbReference type="InterPro" id="IPR005546">
    <property type="entry name" value="Autotransporte_beta"/>
</dbReference>
<dbReference type="EMBL" id="CP121472">
    <property type="protein sequence ID" value="WPL16644.1"/>
    <property type="molecule type" value="Genomic_DNA"/>
</dbReference>
<dbReference type="NCBIfam" id="TIGR01414">
    <property type="entry name" value="autotrans_barl"/>
    <property type="match status" value="1"/>
</dbReference>
<organism evidence="2 3">
    <name type="scientific">Thiorhodovibrio winogradskyi</name>
    <dbReference type="NCBI Taxonomy" id="77007"/>
    <lineage>
        <taxon>Bacteria</taxon>
        <taxon>Pseudomonadati</taxon>
        <taxon>Pseudomonadota</taxon>
        <taxon>Gammaproteobacteria</taxon>
        <taxon>Chromatiales</taxon>
        <taxon>Chromatiaceae</taxon>
        <taxon>Thiorhodovibrio</taxon>
    </lineage>
</organism>
<keyword evidence="3" id="KW-1185">Reference proteome</keyword>
<dbReference type="RefSeq" id="WP_328987188.1">
    <property type="nucleotide sequence ID" value="NZ_CP121472.1"/>
</dbReference>
<proteinExistence type="predicted"/>
<protein>
    <submittedName>
        <fullName evidence="2">Esterase EstP</fullName>
        <ecNumber evidence="2">3.1.1.1</ecNumber>
    </submittedName>
</protein>
<name>A0ABZ0S800_9GAMM</name>
<sequence length="548" mass="57470">MQGALGDDVTGIPIVFQVDLTRPTVSTENFVVNITREFPSGGSSIAYFGEEGQELFVVYVDGQAYRAEWLGISPDNGQTFSSASTSNAPTLSEDFWVVFRLITGEVNQNISNLAATPSTAAVAAVIQTACPDSNADQPGNQFTSDCNTLVGGALAPAGSELNNQAKAALESITPEQFSTPLLLARVNMGTQLNNVTSRLSALRGGSSGMALQGLPTGVNLGNDAFGNALASLASGLAQASGGAASADASSGNLLTLGDGRLGVFLNGSLSNGDKDQTANEDGYDFDGWGLSAGVDYRFTDSAILGLALGYNKGSANIDNHGGQVDSHGYSISLYGTYYPDEHFYTDAVLTYGRSRYDHSRNIGYTIGTVNVSQVASADYDSNEWSATLNAGYNIPFGAWTVTPVAQLQYLTTDVDGYTEQMSAPSAPGGGWATRIGSTNQESMTSTLGFNVSHAISTGIGVILPQLHLDWVHEYKDDAVNINGSFAATPNSGVFDLAADDPDSDYFNARLSVAAQLAKGNSLFLYYNKVAGYKNLDLDTFGAGVRMAF</sequence>
<dbReference type="GO" id="GO:0106435">
    <property type="term" value="F:carboxylesterase activity"/>
    <property type="evidence" value="ECO:0007669"/>
    <property type="project" value="UniProtKB-EC"/>
</dbReference>
<accession>A0ABZ0S800</accession>
<reference evidence="2 3" key="1">
    <citation type="journal article" date="2023" name="Microorganisms">
        <title>Thiorhodovibrio frisius and Trv. litoralis spp. nov., Two Novel Members from a Clade of Fastidious Purple Sulfur Bacteria That Exhibit Unique Red-Shifted Light-Harvesting Capabilities.</title>
        <authorList>
            <person name="Methner A."/>
            <person name="Kuzyk S.B."/>
            <person name="Petersen J."/>
            <person name="Bauer S."/>
            <person name="Brinkmann H."/>
            <person name="Sichau K."/>
            <person name="Wanner G."/>
            <person name="Wolf J."/>
            <person name="Neumann-Schaal M."/>
            <person name="Henke P."/>
            <person name="Tank M."/>
            <person name="Sproer C."/>
            <person name="Bunk B."/>
            <person name="Overmann J."/>
        </authorList>
    </citation>
    <scope>NUCLEOTIDE SEQUENCE [LARGE SCALE GENOMIC DNA]</scope>
    <source>
        <strain evidence="2 3">DSM 6702</strain>
    </source>
</reference>
<dbReference type="Pfam" id="PF03797">
    <property type="entry name" value="Autotransporter"/>
    <property type="match status" value="1"/>
</dbReference>
<evidence type="ECO:0000313" key="3">
    <source>
        <dbReference type="Proteomes" id="UP001432180"/>
    </source>
</evidence>
<dbReference type="Proteomes" id="UP001432180">
    <property type="component" value="Chromosome"/>
</dbReference>
<feature type="domain" description="Autotransporter" evidence="1">
    <location>
        <begin position="256"/>
        <end position="548"/>
    </location>
</feature>
<evidence type="ECO:0000259" key="1">
    <source>
        <dbReference type="PROSITE" id="PS51208"/>
    </source>
</evidence>
<dbReference type="Gene3D" id="2.40.128.130">
    <property type="entry name" value="Autotransporter beta-domain"/>
    <property type="match status" value="1"/>
</dbReference>
<evidence type="ECO:0000313" key="2">
    <source>
        <dbReference type="EMBL" id="WPL16644.1"/>
    </source>
</evidence>
<dbReference type="InterPro" id="IPR036709">
    <property type="entry name" value="Autotransporte_beta_dom_sf"/>
</dbReference>
<dbReference type="PROSITE" id="PS51208">
    <property type="entry name" value="AUTOTRANSPORTER"/>
    <property type="match status" value="1"/>
</dbReference>
<keyword evidence="2" id="KW-0378">Hydrolase</keyword>
<gene>
    <name evidence="2" type="primary">estP_1</name>
    <name evidence="2" type="ORF">Thiowin_01611</name>
</gene>
<dbReference type="InterPro" id="IPR006315">
    <property type="entry name" value="OM_autotransptr_brl_dom"/>
</dbReference>